<accession>A0A397GCM8</accession>
<organism evidence="2 3">
    <name type="scientific">Diversispora epigaea</name>
    <dbReference type="NCBI Taxonomy" id="1348612"/>
    <lineage>
        <taxon>Eukaryota</taxon>
        <taxon>Fungi</taxon>
        <taxon>Fungi incertae sedis</taxon>
        <taxon>Mucoromycota</taxon>
        <taxon>Glomeromycotina</taxon>
        <taxon>Glomeromycetes</taxon>
        <taxon>Diversisporales</taxon>
        <taxon>Diversisporaceae</taxon>
        <taxon>Diversispora</taxon>
    </lineage>
</organism>
<dbReference type="EMBL" id="PQFF01000462">
    <property type="protein sequence ID" value="RHZ48711.1"/>
    <property type="molecule type" value="Genomic_DNA"/>
</dbReference>
<reference evidence="2 3" key="1">
    <citation type="submission" date="2018-08" db="EMBL/GenBank/DDBJ databases">
        <title>Genome and evolution of the arbuscular mycorrhizal fungus Diversispora epigaea (formerly Glomus versiforme) and its bacterial endosymbionts.</title>
        <authorList>
            <person name="Sun X."/>
            <person name="Fei Z."/>
            <person name="Harrison M."/>
        </authorList>
    </citation>
    <scope>NUCLEOTIDE SEQUENCE [LARGE SCALE GENOMIC DNA]</scope>
    <source>
        <strain evidence="2 3">IT104</strain>
    </source>
</reference>
<evidence type="ECO:0000313" key="3">
    <source>
        <dbReference type="Proteomes" id="UP000266861"/>
    </source>
</evidence>
<comment type="caution">
    <text evidence="2">The sequence shown here is derived from an EMBL/GenBank/DDBJ whole genome shotgun (WGS) entry which is preliminary data.</text>
</comment>
<evidence type="ECO:0000256" key="1">
    <source>
        <dbReference type="SAM" id="SignalP"/>
    </source>
</evidence>
<dbReference type="AlphaFoldDB" id="A0A397GCM8"/>
<evidence type="ECO:0000313" key="2">
    <source>
        <dbReference type="EMBL" id="RHZ48711.1"/>
    </source>
</evidence>
<gene>
    <name evidence="2" type="ORF">Glove_543g75</name>
</gene>
<keyword evidence="3" id="KW-1185">Reference proteome</keyword>
<dbReference type="Proteomes" id="UP000266861">
    <property type="component" value="Unassembled WGS sequence"/>
</dbReference>
<proteinExistence type="predicted"/>
<protein>
    <submittedName>
        <fullName evidence="2">Uncharacterized protein</fullName>
    </submittedName>
</protein>
<keyword evidence="1" id="KW-0732">Signal</keyword>
<sequence>MTKITSVLAAVGLVFSCLGLIAQAEHDLPTSVGNPVFPSGLVIPPEIEADKKNKFAFSLFGPVGILVNDCKDFNEIIVEPRFVTAVSLDNPQASNTLVSAGFRSAFPGDISTSLFTVEATAPAPNSGDAAWLRSKAFNQTGTGAFSDVTYLQRVYTTGELNAVPPTPMDMSILHVSALHCYSTRRMVIIYRM</sequence>
<name>A0A397GCM8_9GLOM</name>
<feature type="chain" id="PRO_5017351289" evidence="1">
    <location>
        <begin position="25"/>
        <end position="192"/>
    </location>
</feature>
<feature type="signal peptide" evidence="1">
    <location>
        <begin position="1"/>
        <end position="24"/>
    </location>
</feature>
<dbReference type="PROSITE" id="PS51257">
    <property type="entry name" value="PROKAR_LIPOPROTEIN"/>
    <property type="match status" value="1"/>
</dbReference>
<dbReference type="OrthoDB" id="1859733at2759"/>